<evidence type="ECO:0000256" key="2">
    <source>
        <dbReference type="ARBA" id="ARBA00022741"/>
    </source>
</evidence>
<evidence type="ECO:0000256" key="3">
    <source>
        <dbReference type="ARBA" id="ARBA00022840"/>
    </source>
</evidence>
<reference evidence="7" key="1">
    <citation type="journal article" date="2015" name="Genome Announc.">
        <title>Draft Genome Sequence of Bacteroidales Strain TBC1, a Novel Isolate from a Methanogenic Wastewater Treatment System.</title>
        <authorList>
            <person name="Tourlousse D.M."/>
            <person name="Matsuura N."/>
            <person name="Sun L."/>
            <person name="Toyonaga M."/>
            <person name="Kuroda K."/>
            <person name="Ohashi A."/>
            <person name="Cruz R."/>
            <person name="Yamaguchi T."/>
            <person name="Sekiguchi Y."/>
        </authorList>
    </citation>
    <scope>NUCLEOTIDE SEQUENCE [LARGE SCALE GENOMIC DNA]</scope>
    <source>
        <strain evidence="7">TBC1</strain>
    </source>
</reference>
<dbReference type="PANTHER" id="PTHR42798:SF7">
    <property type="entry name" value="ALPHA-D-RIBOSE 1-METHYLPHOSPHONATE 5-TRIPHOSPHATE SYNTHASE SUBUNIT PHNL"/>
    <property type="match status" value="1"/>
</dbReference>
<proteinExistence type="inferred from homology"/>
<dbReference type="SMART" id="SM00382">
    <property type="entry name" value="AAA"/>
    <property type="match status" value="1"/>
</dbReference>
<keyword evidence="1" id="KW-0813">Transport</keyword>
<dbReference type="InterPro" id="IPR003593">
    <property type="entry name" value="AAA+_ATPase"/>
</dbReference>
<keyword evidence="2" id="KW-0547">Nucleotide-binding</keyword>
<keyword evidence="8" id="KW-1185">Reference proteome</keyword>
<dbReference type="AlphaFoldDB" id="A0A0S7C0P7"/>
<dbReference type="GO" id="GO:0005524">
    <property type="term" value="F:ATP binding"/>
    <property type="evidence" value="ECO:0007669"/>
    <property type="project" value="UniProtKB-KW"/>
</dbReference>
<dbReference type="PATRIC" id="fig|1678841.3.peg.953"/>
<dbReference type="PROSITE" id="PS00211">
    <property type="entry name" value="ABC_TRANSPORTER_1"/>
    <property type="match status" value="1"/>
</dbReference>
<feature type="domain" description="ABC transporter" evidence="6">
    <location>
        <begin position="2"/>
        <end position="220"/>
    </location>
</feature>
<sequence>MIQAKEIVKSYGSLQVLKGVSVVIKKGEIVSVTGASGAGKSTLLHILSTIDRADSGHVVVDGIDTGKLNDRKLAEFRNRKVGFVFQFHHLLPEFTALENVCIPAFIAGTGRRGAELRAMELLDFLNLKDRSSHKPSELSGGEQQRIAVARALINSPSVIMADEPSGNLDSTNARQLHQLFFELREKFSQTILIVTHNEELAEMADRRLFMRDGLIFDHKT</sequence>
<dbReference type="InterPro" id="IPR017871">
    <property type="entry name" value="ABC_transporter-like_CS"/>
</dbReference>
<organism evidence="7">
    <name type="scientific">Lentimicrobium saccharophilum</name>
    <dbReference type="NCBI Taxonomy" id="1678841"/>
    <lineage>
        <taxon>Bacteria</taxon>
        <taxon>Pseudomonadati</taxon>
        <taxon>Bacteroidota</taxon>
        <taxon>Bacteroidia</taxon>
        <taxon>Bacteroidales</taxon>
        <taxon>Lentimicrobiaceae</taxon>
        <taxon>Lentimicrobium</taxon>
    </lineage>
</organism>
<keyword evidence="7" id="KW-0449">Lipoprotein</keyword>
<evidence type="ECO:0000259" key="6">
    <source>
        <dbReference type="PROSITE" id="PS50893"/>
    </source>
</evidence>
<evidence type="ECO:0000313" key="7">
    <source>
        <dbReference type="EMBL" id="GAP42704.1"/>
    </source>
</evidence>
<dbReference type="Pfam" id="PF00005">
    <property type="entry name" value="ABC_tran"/>
    <property type="match status" value="1"/>
</dbReference>
<evidence type="ECO:0000256" key="5">
    <source>
        <dbReference type="ARBA" id="ARBA00038388"/>
    </source>
</evidence>
<dbReference type="OrthoDB" id="9782239at2"/>
<evidence type="ECO:0000256" key="4">
    <source>
        <dbReference type="ARBA" id="ARBA00022967"/>
    </source>
</evidence>
<dbReference type="EMBL" id="DF968182">
    <property type="protein sequence ID" value="GAP42704.1"/>
    <property type="molecule type" value="Genomic_DNA"/>
</dbReference>
<dbReference type="FunFam" id="3.40.50.300:FF:000032">
    <property type="entry name" value="Export ABC transporter ATP-binding protein"/>
    <property type="match status" value="1"/>
</dbReference>
<dbReference type="Proteomes" id="UP000053091">
    <property type="component" value="Unassembled WGS sequence"/>
</dbReference>
<dbReference type="GO" id="GO:0016887">
    <property type="term" value="F:ATP hydrolysis activity"/>
    <property type="evidence" value="ECO:0007669"/>
    <property type="project" value="InterPro"/>
</dbReference>
<dbReference type="InterPro" id="IPR003439">
    <property type="entry name" value="ABC_transporter-like_ATP-bd"/>
</dbReference>
<dbReference type="PANTHER" id="PTHR42798">
    <property type="entry name" value="LIPOPROTEIN-RELEASING SYSTEM ATP-BINDING PROTEIN LOLD"/>
    <property type="match status" value="1"/>
</dbReference>
<dbReference type="GO" id="GO:0022857">
    <property type="term" value="F:transmembrane transporter activity"/>
    <property type="evidence" value="ECO:0007669"/>
    <property type="project" value="UniProtKB-ARBA"/>
</dbReference>
<dbReference type="InterPro" id="IPR027417">
    <property type="entry name" value="P-loop_NTPase"/>
</dbReference>
<keyword evidence="4" id="KW-1278">Translocase</keyword>
<keyword evidence="3" id="KW-0067">ATP-binding</keyword>
<dbReference type="SUPFAM" id="SSF52540">
    <property type="entry name" value="P-loop containing nucleoside triphosphate hydrolases"/>
    <property type="match status" value="1"/>
</dbReference>
<dbReference type="GO" id="GO:0098796">
    <property type="term" value="C:membrane protein complex"/>
    <property type="evidence" value="ECO:0007669"/>
    <property type="project" value="UniProtKB-ARBA"/>
</dbReference>
<dbReference type="STRING" id="1678841.TBC1_11841"/>
<name>A0A0S7C0P7_9BACT</name>
<dbReference type="Gene3D" id="3.40.50.300">
    <property type="entry name" value="P-loop containing nucleotide triphosphate hydrolases"/>
    <property type="match status" value="1"/>
</dbReference>
<gene>
    <name evidence="7" type="ORF">TBC1_11841</name>
</gene>
<dbReference type="CDD" id="cd03255">
    <property type="entry name" value="ABC_MJ0796_LolCDE_FtsE"/>
    <property type="match status" value="1"/>
</dbReference>
<accession>A0A0S7C0P7</accession>
<dbReference type="InterPro" id="IPR017911">
    <property type="entry name" value="MacB-like_ATP-bd"/>
</dbReference>
<protein>
    <submittedName>
        <fullName evidence="7">ABC-type lipoprotein export system, ATPase component</fullName>
    </submittedName>
</protein>
<evidence type="ECO:0000313" key="8">
    <source>
        <dbReference type="Proteomes" id="UP000053091"/>
    </source>
</evidence>
<dbReference type="RefSeq" id="WP_062038912.1">
    <property type="nucleotide sequence ID" value="NZ_DF968182.1"/>
</dbReference>
<evidence type="ECO:0000256" key="1">
    <source>
        <dbReference type="ARBA" id="ARBA00022448"/>
    </source>
</evidence>
<dbReference type="PROSITE" id="PS50893">
    <property type="entry name" value="ABC_TRANSPORTER_2"/>
    <property type="match status" value="1"/>
</dbReference>
<comment type="similarity">
    <text evidence="5">Belongs to the ABC transporter superfamily. Macrolide exporter (TC 3.A.1.122) family.</text>
</comment>